<organism evidence="1 2">
    <name type="scientific">Capsulimonas corticalis</name>
    <dbReference type="NCBI Taxonomy" id="2219043"/>
    <lineage>
        <taxon>Bacteria</taxon>
        <taxon>Bacillati</taxon>
        <taxon>Armatimonadota</taxon>
        <taxon>Armatimonadia</taxon>
        <taxon>Capsulimonadales</taxon>
        <taxon>Capsulimonadaceae</taxon>
        <taxon>Capsulimonas</taxon>
    </lineage>
</organism>
<dbReference type="PANTHER" id="PTHR37017">
    <property type="entry name" value="AB HYDROLASE-1 DOMAIN-CONTAINING PROTEIN-RELATED"/>
    <property type="match status" value="1"/>
</dbReference>
<dbReference type="Pfam" id="PF12697">
    <property type="entry name" value="Abhydrolase_6"/>
    <property type="match status" value="1"/>
</dbReference>
<proteinExistence type="predicted"/>
<evidence type="ECO:0000313" key="1">
    <source>
        <dbReference type="EMBL" id="BDI30814.1"/>
    </source>
</evidence>
<accession>A0A402CT96</accession>
<dbReference type="InterPro" id="IPR029058">
    <property type="entry name" value="AB_hydrolase_fold"/>
</dbReference>
<dbReference type="EMBL" id="AP025739">
    <property type="protein sequence ID" value="BDI30814.1"/>
    <property type="molecule type" value="Genomic_DNA"/>
</dbReference>
<name>A0A402CT96_9BACT</name>
<dbReference type="InterPro" id="IPR000073">
    <property type="entry name" value="AB_hydrolase_1"/>
</dbReference>
<reference evidence="1 2" key="1">
    <citation type="journal article" date="2019" name="Int. J. Syst. Evol. Microbiol.">
        <title>Capsulimonas corticalis gen. nov., sp. nov., an aerobic capsulated bacterium, of a novel bacterial order, Capsulimonadales ord. nov., of the class Armatimonadia of the phylum Armatimonadetes.</title>
        <authorList>
            <person name="Li J."/>
            <person name="Kudo C."/>
            <person name="Tonouchi A."/>
        </authorList>
    </citation>
    <scope>NUCLEOTIDE SEQUENCE [LARGE SCALE GENOMIC DNA]</scope>
    <source>
        <strain evidence="1 2">AX-7</strain>
    </source>
</reference>
<dbReference type="KEGG" id="ccot:CCAX7_28650"/>
<dbReference type="PANTHER" id="PTHR37017:SF11">
    <property type="entry name" value="ESTERASE_LIPASE_THIOESTERASE DOMAIN-CONTAINING PROTEIN"/>
    <property type="match status" value="1"/>
</dbReference>
<dbReference type="Gene3D" id="3.40.50.1820">
    <property type="entry name" value="alpha/beta hydrolase"/>
    <property type="match status" value="1"/>
</dbReference>
<dbReference type="RefSeq" id="WP_119320794.1">
    <property type="nucleotide sequence ID" value="NZ_AP025739.1"/>
</dbReference>
<keyword evidence="2" id="KW-1185">Reference proteome</keyword>
<gene>
    <name evidence="1" type="ORF">CCAX7_28650</name>
</gene>
<dbReference type="Proteomes" id="UP000287394">
    <property type="component" value="Chromosome"/>
</dbReference>
<protein>
    <submittedName>
        <fullName evidence="1">Alpha/beta hydrolase</fullName>
    </submittedName>
</protein>
<dbReference type="SUPFAM" id="SSF53474">
    <property type="entry name" value="alpha/beta-Hydrolases"/>
    <property type="match status" value="1"/>
</dbReference>
<evidence type="ECO:0000313" key="2">
    <source>
        <dbReference type="Proteomes" id="UP000287394"/>
    </source>
</evidence>
<dbReference type="GO" id="GO:0016787">
    <property type="term" value="F:hydrolase activity"/>
    <property type="evidence" value="ECO:0007669"/>
    <property type="project" value="UniProtKB-KW"/>
</dbReference>
<dbReference type="InterPro" id="IPR052897">
    <property type="entry name" value="Sec-Metab_Biosynth_Hydrolase"/>
</dbReference>
<keyword evidence="1" id="KW-0378">Hydrolase</keyword>
<dbReference type="OrthoDB" id="9814966at2"/>
<sequence length="258" mass="26796">MNLIPAAVALATVIAASVAAPSEAAAPAPSAKPTIVLVHGAFADATGWQHVIPLLEDDGYTVIAVQNSLFSLSEDIITTKRVLEAQTGPVVVVGHSYGGAVISGAAGGEANVKALVYIAAFAPDANEAVGAFFEKYPTALGASVHTDTAGFGYIDRAKYHAIFCADVSDVEARVMAAAQKPILMASFGASSPSAAWRTIPSWYMVAQGDLSIHPDLERFYAKRMGAHTTEIKASHCAFISHPKEIAAFIEQAAAAVTK</sequence>
<dbReference type="AlphaFoldDB" id="A0A402CT96"/>